<feature type="transmembrane region" description="Helical" evidence="7">
    <location>
        <begin position="218"/>
        <end position="237"/>
    </location>
</feature>
<feature type="transmembrane region" description="Helical" evidence="7">
    <location>
        <begin position="258"/>
        <end position="278"/>
    </location>
</feature>
<evidence type="ECO:0000256" key="4">
    <source>
        <dbReference type="ARBA" id="ARBA00022692"/>
    </source>
</evidence>
<evidence type="ECO:0000256" key="7">
    <source>
        <dbReference type="SAM" id="Phobius"/>
    </source>
</evidence>
<dbReference type="InterPro" id="IPR039309">
    <property type="entry name" value="BT1"/>
</dbReference>
<evidence type="ECO:0000256" key="2">
    <source>
        <dbReference type="ARBA" id="ARBA00007015"/>
    </source>
</evidence>
<organism evidence="8 9">
    <name type="scientific">Chrysochromulina tobinii</name>
    <dbReference type="NCBI Taxonomy" id="1460289"/>
    <lineage>
        <taxon>Eukaryota</taxon>
        <taxon>Haptista</taxon>
        <taxon>Haptophyta</taxon>
        <taxon>Prymnesiophyceae</taxon>
        <taxon>Prymnesiales</taxon>
        <taxon>Chrysochromulinaceae</taxon>
        <taxon>Chrysochromulina</taxon>
    </lineage>
</organism>
<comment type="caution">
    <text evidence="8">The sequence shown here is derived from an EMBL/GenBank/DDBJ whole genome shotgun (WGS) entry which is preliminary data.</text>
</comment>
<dbReference type="EMBL" id="JWZX01001110">
    <property type="protein sequence ID" value="KOO34748.1"/>
    <property type="molecule type" value="Genomic_DNA"/>
</dbReference>
<accession>A0A0M0K8M6</accession>
<feature type="transmembrane region" description="Helical" evidence="7">
    <location>
        <begin position="377"/>
        <end position="394"/>
    </location>
</feature>
<gene>
    <name evidence="8" type="ORF">Ctob_012654</name>
</gene>
<evidence type="ECO:0000256" key="6">
    <source>
        <dbReference type="ARBA" id="ARBA00023136"/>
    </source>
</evidence>
<reference evidence="9" key="1">
    <citation type="journal article" date="2015" name="PLoS Genet.">
        <title>Genome Sequence and Transcriptome Analyses of Chrysochromulina tobin: Metabolic Tools for Enhanced Algal Fitness in the Prominent Order Prymnesiales (Haptophyceae).</title>
        <authorList>
            <person name="Hovde B.T."/>
            <person name="Deodato C.R."/>
            <person name="Hunsperger H.M."/>
            <person name="Ryken S.A."/>
            <person name="Yost W."/>
            <person name="Jha R.K."/>
            <person name="Patterson J."/>
            <person name="Monnat R.J. Jr."/>
            <person name="Barlow S.B."/>
            <person name="Starkenburg S.R."/>
            <person name="Cattolico R.A."/>
        </authorList>
    </citation>
    <scope>NUCLEOTIDE SEQUENCE</scope>
    <source>
        <strain evidence="9">CCMP291</strain>
    </source>
</reference>
<feature type="transmembrane region" description="Helical" evidence="7">
    <location>
        <begin position="655"/>
        <end position="678"/>
    </location>
</feature>
<dbReference type="SUPFAM" id="SSF103473">
    <property type="entry name" value="MFS general substrate transporter"/>
    <property type="match status" value="2"/>
</dbReference>
<name>A0A0M0K8M6_9EUKA</name>
<proteinExistence type="inferred from homology"/>
<evidence type="ECO:0000313" key="9">
    <source>
        <dbReference type="Proteomes" id="UP000037460"/>
    </source>
</evidence>
<evidence type="ECO:0000256" key="5">
    <source>
        <dbReference type="ARBA" id="ARBA00022989"/>
    </source>
</evidence>
<evidence type="ECO:0000256" key="1">
    <source>
        <dbReference type="ARBA" id="ARBA00004141"/>
    </source>
</evidence>
<comment type="subcellular location">
    <subcellularLocation>
        <location evidence="1">Membrane</location>
        <topology evidence="1">Multi-pass membrane protein</topology>
    </subcellularLocation>
</comment>
<feature type="transmembrane region" description="Helical" evidence="7">
    <location>
        <begin position="504"/>
        <end position="526"/>
    </location>
</feature>
<keyword evidence="4 7" id="KW-0812">Transmembrane</keyword>
<evidence type="ECO:0000313" key="8">
    <source>
        <dbReference type="EMBL" id="KOO34748.1"/>
    </source>
</evidence>
<feature type="transmembrane region" description="Helical" evidence="7">
    <location>
        <begin position="619"/>
        <end position="643"/>
    </location>
</feature>
<feature type="transmembrane region" description="Helical" evidence="7">
    <location>
        <begin position="154"/>
        <end position="174"/>
    </location>
</feature>
<dbReference type="OrthoDB" id="754047at2759"/>
<keyword evidence="3" id="KW-0813">Transport</keyword>
<feature type="transmembrane region" description="Helical" evidence="7">
    <location>
        <begin position="284"/>
        <end position="304"/>
    </location>
</feature>
<sequence length="681" mass="71622">MRRAYSTRSEAGASGEVLLKRRARSQVLIDARAYYDASLFQGFGSGASAFFGAPPTAPIGSQSYRLWSKLDDAKVNSSRRSTTFDNAIDAATEEPDDEADEDAVAARAYAWNSKALPTLLFAVGVINNIQIVAWRQFLIHGAINGQGLNPAEQAFLGSVISGLPWNLKIFVAFASDVLPICGYRRLTYMAIGFILQGGGWILLGLLGGSASLSVISAQQFTCTMGQMMVGVMCDALIVESVAMEKGSRIGYLQTTCQIFFALGGLAGTALSGALPQFAGVSYEFMFLLRGIAALAVVLPAILTLHERTLERRGVSAGPLRAASGLGSEAGHRDSEGDEAAGCIGGDALGLQQGVRRCCATAGATAKAIWSTMQRLRVFYPLVFIFVFAASPGSSDAFNTYLLQQTPLCQWVNTSGLCLDASASAADLSSGDSGSGDAGAGNLGIADWCAQYSSPADASTCSEQWGGLGFSDMLYTTFGLLGSAGSVLGNFLFRHYLLSMNWHKLFATTVLIASAAGTLQLFLMFRLTSSGQTLSERLHLPAEASKIAFALGDDVIVSVANQLLAMPILVLMARLCPPGAEGTTYAIVTSVQAVGGTVGGVISQHVIAAFGVTNTDFTNLWQLTLVTALAKLIALPLLPLVPSAASLDSQDERRSILAGFTMLLIFTGGLGWALAQVFLTLL</sequence>
<keyword evidence="6 7" id="KW-0472">Membrane</keyword>
<dbReference type="PANTHER" id="PTHR31585">
    <property type="entry name" value="FOLATE-BIOPTERIN TRANSPORTER 1, CHLOROPLASTIC"/>
    <property type="match status" value="1"/>
</dbReference>
<protein>
    <submittedName>
        <fullName evidence="8">Folate biopterin transporter</fullName>
    </submittedName>
</protein>
<keyword evidence="5 7" id="KW-1133">Transmembrane helix</keyword>
<comment type="similarity">
    <text evidence="2">Belongs to the major facilitator superfamily. Folate-biopterin transporter (TC 2.A.71) family.</text>
</comment>
<dbReference type="Gene3D" id="1.20.1250.20">
    <property type="entry name" value="MFS general substrate transporter like domains"/>
    <property type="match status" value="1"/>
</dbReference>
<dbReference type="AlphaFoldDB" id="A0A0M0K8M6"/>
<feature type="transmembrane region" description="Helical" evidence="7">
    <location>
        <begin position="584"/>
        <end position="607"/>
    </location>
</feature>
<dbReference type="InterPro" id="IPR036259">
    <property type="entry name" value="MFS_trans_sf"/>
</dbReference>
<feature type="transmembrane region" description="Helical" evidence="7">
    <location>
        <begin position="115"/>
        <end position="134"/>
    </location>
</feature>
<feature type="transmembrane region" description="Helical" evidence="7">
    <location>
        <begin position="186"/>
        <end position="206"/>
    </location>
</feature>
<feature type="transmembrane region" description="Helical" evidence="7">
    <location>
        <begin position="472"/>
        <end position="492"/>
    </location>
</feature>
<dbReference type="Proteomes" id="UP000037460">
    <property type="component" value="Unassembled WGS sequence"/>
</dbReference>
<evidence type="ECO:0000256" key="3">
    <source>
        <dbReference type="ARBA" id="ARBA00022448"/>
    </source>
</evidence>
<dbReference type="Pfam" id="PF03092">
    <property type="entry name" value="BT1"/>
    <property type="match status" value="1"/>
</dbReference>
<keyword evidence="9" id="KW-1185">Reference proteome</keyword>
<dbReference type="PANTHER" id="PTHR31585:SF0">
    <property type="entry name" value="FOLATE-BIOPTERIN TRANSPORTER 1, CHLOROPLASTIC"/>
    <property type="match status" value="1"/>
</dbReference>
<feature type="transmembrane region" description="Helical" evidence="7">
    <location>
        <begin position="546"/>
        <end position="572"/>
    </location>
</feature>
<dbReference type="GO" id="GO:0016020">
    <property type="term" value="C:membrane"/>
    <property type="evidence" value="ECO:0007669"/>
    <property type="project" value="UniProtKB-SubCell"/>
</dbReference>